<dbReference type="Pfam" id="PF01183">
    <property type="entry name" value="Glyco_hydro_25"/>
    <property type="match status" value="1"/>
</dbReference>
<dbReference type="InterPro" id="IPR017853">
    <property type="entry name" value="GH"/>
</dbReference>
<dbReference type="EMBL" id="JACHNE010000001">
    <property type="protein sequence ID" value="MBB5797643.1"/>
    <property type="molecule type" value="Genomic_DNA"/>
</dbReference>
<evidence type="ECO:0000313" key="3">
    <source>
        <dbReference type="EMBL" id="MBB5797643.1"/>
    </source>
</evidence>
<sequence length="118" mass="12469">MAAPRLGSAVSPGSSPSASRASSASYDAAWTLSPRAAAASSSAWAPDRPGDILALGWETTSDGTYASNAEKDLFLRKLKDLRPNNQVVLYCNRNFLLNHDTTSYAGDALWIADYVSAG</sequence>
<feature type="region of interest" description="Disordered" evidence="2">
    <location>
        <begin position="1"/>
        <end position="21"/>
    </location>
</feature>
<dbReference type="GO" id="GO:0003796">
    <property type="term" value="F:lysozyme activity"/>
    <property type="evidence" value="ECO:0007669"/>
    <property type="project" value="InterPro"/>
</dbReference>
<feature type="compositionally biased region" description="Low complexity" evidence="2">
    <location>
        <begin position="8"/>
        <end position="21"/>
    </location>
</feature>
<dbReference type="SUPFAM" id="SSF51445">
    <property type="entry name" value="(Trans)glycosidases"/>
    <property type="match status" value="1"/>
</dbReference>
<gene>
    <name evidence="3" type="ORF">HDA41_005607</name>
</gene>
<reference evidence="3 4" key="1">
    <citation type="submission" date="2020-08" db="EMBL/GenBank/DDBJ databases">
        <title>Sequencing the genomes of 1000 actinobacteria strains.</title>
        <authorList>
            <person name="Klenk H.-P."/>
        </authorList>
    </citation>
    <scope>NUCLEOTIDE SEQUENCE [LARGE SCALE GENOMIC DNA]</scope>
    <source>
        <strain evidence="3 4">DSM 40084</strain>
    </source>
</reference>
<accession>A0A7W9H8F8</accession>
<dbReference type="AlphaFoldDB" id="A0A7W9H8F8"/>
<protein>
    <submittedName>
        <fullName evidence="3">GH25 family lysozyme M1 (1,4-beta-N-acetylmuramidase)</fullName>
    </submittedName>
</protein>
<dbReference type="Proteomes" id="UP000590647">
    <property type="component" value="Unassembled WGS sequence"/>
</dbReference>
<evidence type="ECO:0000313" key="4">
    <source>
        <dbReference type="Proteomes" id="UP000590647"/>
    </source>
</evidence>
<evidence type="ECO:0000256" key="1">
    <source>
        <dbReference type="ARBA" id="ARBA00010646"/>
    </source>
</evidence>
<proteinExistence type="inferred from homology"/>
<evidence type="ECO:0000256" key="2">
    <source>
        <dbReference type="SAM" id="MobiDB-lite"/>
    </source>
</evidence>
<dbReference type="GO" id="GO:0016998">
    <property type="term" value="P:cell wall macromolecule catabolic process"/>
    <property type="evidence" value="ECO:0007669"/>
    <property type="project" value="InterPro"/>
</dbReference>
<organism evidence="3 4">
    <name type="scientific">Streptomyces caelestis</name>
    <dbReference type="NCBI Taxonomy" id="36816"/>
    <lineage>
        <taxon>Bacteria</taxon>
        <taxon>Bacillati</taxon>
        <taxon>Actinomycetota</taxon>
        <taxon>Actinomycetes</taxon>
        <taxon>Kitasatosporales</taxon>
        <taxon>Streptomycetaceae</taxon>
        <taxon>Streptomyces</taxon>
    </lineage>
</organism>
<dbReference type="InterPro" id="IPR002053">
    <property type="entry name" value="Glyco_hydro_25"/>
</dbReference>
<dbReference type="Gene3D" id="3.20.20.80">
    <property type="entry name" value="Glycosidases"/>
    <property type="match status" value="1"/>
</dbReference>
<keyword evidence="4" id="KW-1185">Reference proteome</keyword>
<comment type="caution">
    <text evidence="3">The sequence shown here is derived from an EMBL/GenBank/DDBJ whole genome shotgun (WGS) entry which is preliminary data.</text>
</comment>
<dbReference type="GO" id="GO:0009253">
    <property type="term" value="P:peptidoglycan catabolic process"/>
    <property type="evidence" value="ECO:0007669"/>
    <property type="project" value="InterPro"/>
</dbReference>
<name>A0A7W9H8F8_9ACTN</name>
<comment type="similarity">
    <text evidence="1">Belongs to the glycosyl hydrolase 25 family.</text>
</comment>